<dbReference type="Gene3D" id="3.40.50.1460">
    <property type="match status" value="1"/>
</dbReference>
<dbReference type="PANTHER" id="PTHR22576:SF37">
    <property type="entry name" value="MUCOSA-ASSOCIATED LYMPHOID TISSUE LYMPHOMA TRANSLOCATION PROTEIN 1"/>
    <property type="match status" value="1"/>
</dbReference>
<dbReference type="Proteomes" id="UP000199412">
    <property type="component" value="Unassembled WGS sequence"/>
</dbReference>
<dbReference type="InterPro" id="IPR001309">
    <property type="entry name" value="Pept_C14_p20"/>
</dbReference>
<dbReference type="InterPro" id="IPR052039">
    <property type="entry name" value="Caspase-related_regulators"/>
</dbReference>
<evidence type="ECO:0000313" key="4">
    <source>
        <dbReference type="Proteomes" id="UP000199412"/>
    </source>
</evidence>
<dbReference type="SUPFAM" id="SSF52129">
    <property type="entry name" value="Caspase-like"/>
    <property type="match status" value="1"/>
</dbReference>
<dbReference type="EMBL" id="FNAP01000009">
    <property type="protein sequence ID" value="SDE62837.1"/>
    <property type="molecule type" value="Genomic_DNA"/>
</dbReference>
<dbReference type="InterPro" id="IPR029030">
    <property type="entry name" value="Caspase-like_dom_sf"/>
</dbReference>
<evidence type="ECO:0000259" key="2">
    <source>
        <dbReference type="PROSITE" id="PS50208"/>
    </source>
</evidence>
<dbReference type="SMART" id="SM01324">
    <property type="entry name" value="YARHG"/>
    <property type="match status" value="1"/>
</dbReference>
<dbReference type="AlphaFoldDB" id="A0A1G7EGX6"/>
<keyword evidence="4" id="KW-1185">Reference proteome</keyword>
<proteinExistence type="predicted"/>
<feature type="domain" description="Caspase family p20" evidence="2">
    <location>
        <begin position="32"/>
        <end position="161"/>
    </location>
</feature>
<dbReference type="Pfam" id="PF00656">
    <property type="entry name" value="Peptidase_C14"/>
    <property type="match status" value="1"/>
</dbReference>
<dbReference type="InterPro" id="IPR011600">
    <property type="entry name" value="Pept_C14_caspase"/>
</dbReference>
<dbReference type="STRING" id="69960.SAMN05421720_10961"/>
<dbReference type="RefSeq" id="WP_092786777.1">
    <property type="nucleotide sequence ID" value="NZ_FNAP01000009.1"/>
</dbReference>
<sequence length="448" mass="48145">MGGRTLGFRVCRLAMAVAMVVAVWPVNGVTAEDRVALVIGNSAYQHTTPLTNPGNDARAMADLLARLDFAVLDGRDLDKRAMESLLREFGQQAGMADVALVFYAGHALQVGGENYLLPIDARLMSEGDLKWEAVPLAFVMEEADRAARLRLILLDACRDNPLAEQMARAARGRSVNVGRGLAIIDTTSTVTDTLIAYATEAGAIADDGRGRNSPFTEALLEHLPTPGKEIRLVMGDIRDAVSRKTNGRQIPWVSASLGGTEYILAPGATPSPAPSPTVATPPEPAGPASADLDLAFWNSVKDSGSVAAFEAYLRRFPEGVFADLAHLRIQDLKAPPAPNEPAVAARTAGPEPQPGASAQVSALPPGRFPEGSTRRLRAADLARLSTQDLAEMRNEIYARHGYVFRTARWSRHFQATDWYRPNPSGTVTLTPVEQANVAVIQAEERSRP</sequence>
<evidence type="ECO:0000256" key="1">
    <source>
        <dbReference type="SAM" id="MobiDB-lite"/>
    </source>
</evidence>
<gene>
    <name evidence="3" type="ORF">SAMN05421720_10961</name>
</gene>
<accession>A0A1G7EGX6</accession>
<dbReference type="GO" id="GO:0006508">
    <property type="term" value="P:proteolysis"/>
    <property type="evidence" value="ECO:0007669"/>
    <property type="project" value="InterPro"/>
</dbReference>
<evidence type="ECO:0000313" key="3">
    <source>
        <dbReference type="EMBL" id="SDE62837.1"/>
    </source>
</evidence>
<reference evidence="3 4" key="1">
    <citation type="submission" date="2016-10" db="EMBL/GenBank/DDBJ databases">
        <authorList>
            <person name="de Groot N.N."/>
        </authorList>
    </citation>
    <scope>NUCLEOTIDE SEQUENCE [LARGE SCALE GENOMIC DNA]</scope>
    <source>
        <strain evidence="3 4">ATCC 700224</strain>
    </source>
</reference>
<feature type="region of interest" description="Disordered" evidence="1">
    <location>
        <begin position="335"/>
        <end position="372"/>
    </location>
</feature>
<dbReference type="PROSITE" id="PS50208">
    <property type="entry name" value="CASPASE_P20"/>
    <property type="match status" value="1"/>
</dbReference>
<dbReference type="OrthoDB" id="321999at2"/>
<dbReference type="PANTHER" id="PTHR22576">
    <property type="entry name" value="MUCOSA ASSOCIATED LYMPHOID TISSUE LYMPHOMA TRANSLOCATION PROTEIN 1/PARACASPASE"/>
    <property type="match status" value="1"/>
</dbReference>
<organism evidence="3 4">
    <name type="scientific">Rhodospira trueperi</name>
    <dbReference type="NCBI Taxonomy" id="69960"/>
    <lineage>
        <taxon>Bacteria</taxon>
        <taxon>Pseudomonadati</taxon>
        <taxon>Pseudomonadota</taxon>
        <taxon>Alphaproteobacteria</taxon>
        <taxon>Rhodospirillales</taxon>
        <taxon>Rhodospirillaceae</taxon>
        <taxon>Rhodospira</taxon>
    </lineage>
</organism>
<dbReference type="InterPro" id="IPR038434">
    <property type="entry name" value="YARHG_sf"/>
</dbReference>
<dbReference type="InterPro" id="IPR025582">
    <property type="entry name" value="YARHG_dom"/>
</dbReference>
<name>A0A1G7EGX6_9PROT</name>
<dbReference type="Pfam" id="PF13308">
    <property type="entry name" value="YARHG"/>
    <property type="match status" value="1"/>
</dbReference>
<dbReference type="GO" id="GO:0004197">
    <property type="term" value="F:cysteine-type endopeptidase activity"/>
    <property type="evidence" value="ECO:0007669"/>
    <property type="project" value="InterPro"/>
</dbReference>
<dbReference type="Gene3D" id="1.20.58.1690">
    <property type="match status" value="1"/>
</dbReference>
<protein>
    <submittedName>
        <fullName evidence="3">Uncharacterized protein, contains caspase domain</fullName>
    </submittedName>
</protein>